<dbReference type="Proteomes" id="UP000027195">
    <property type="component" value="Unassembled WGS sequence"/>
</dbReference>
<dbReference type="AlphaFoldDB" id="A0A067MQN7"/>
<evidence type="ECO:0000256" key="1">
    <source>
        <dbReference type="SAM" id="MobiDB-lite"/>
    </source>
</evidence>
<evidence type="ECO:0000313" key="3">
    <source>
        <dbReference type="EMBL" id="KDQ17869.1"/>
    </source>
</evidence>
<dbReference type="SUPFAM" id="SSF54695">
    <property type="entry name" value="POZ domain"/>
    <property type="match status" value="1"/>
</dbReference>
<feature type="region of interest" description="Disordered" evidence="1">
    <location>
        <begin position="74"/>
        <end position="94"/>
    </location>
</feature>
<keyword evidence="4" id="KW-1185">Reference proteome</keyword>
<proteinExistence type="predicted"/>
<feature type="compositionally biased region" description="Polar residues" evidence="1">
    <location>
        <begin position="74"/>
        <end position="92"/>
    </location>
</feature>
<feature type="region of interest" description="Disordered" evidence="1">
    <location>
        <begin position="1"/>
        <end position="22"/>
    </location>
</feature>
<dbReference type="InterPro" id="IPR011333">
    <property type="entry name" value="SKP1/BTB/POZ_sf"/>
</dbReference>
<name>A0A067MQN7_BOTB1</name>
<dbReference type="PROSITE" id="PS50097">
    <property type="entry name" value="BTB"/>
    <property type="match status" value="1"/>
</dbReference>
<gene>
    <name evidence="3" type="ORF">BOTBODRAFT_52707</name>
</gene>
<dbReference type="Pfam" id="PF00651">
    <property type="entry name" value="BTB"/>
    <property type="match status" value="1"/>
</dbReference>
<evidence type="ECO:0000259" key="2">
    <source>
        <dbReference type="PROSITE" id="PS50097"/>
    </source>
</evidence>
<dbReference type="HOGENOM" id="CLU_821338_0_0_1"/>
<dbReference type="InParanoid" id="A0A067MQN7"/>
<reference evidence="4" key="1">
    <citation type="journal article" date="2014" name="Proc. Natl. Acad. Sci. U.S.A.">
        <title>Extensive sampling of basidiomycete genomes demonstrates inadequacy of the white-rot/brown-rot paradigm for wood decay fungi.</title>
        <authorList>
            <person name="Riley R."/>
            <person name="Salamov A.A."/>
            <person name="Brown D.W."/>
            <person name="Nagy L.G."/>
            <person name="Floudas D."/>
            <person name="Held B.W."/>
            <person name="Levasseur A."/>
            <person name="Lombard V."/>
            <person name="Morin E."/>
            <person name="Otillar R."/>
            <person name="Lindquist E.A."/>
            <person name="Sun H."/>
            <person name="LaButti K.M."/>
            <person name="Schmutz J."/>
            <person name="Jabbour D."/>
            <person name="Luo H."/>
            <person name="Baker S.E."/>
            <person name="Pisabarro A.G."/>
            <person name="Walton J.D."/>
            <person name="Blanchette R.A."/>
            <person name="Henrissat B."/>
            <person name="Martin F."/>
            <person name="Cullen D."/>
            <person name="Hibbett D.S."/>
            <person name="Grigoriev I.V."/>
        </authorList>
    </citation>
    <scope>NUCLEOTIDE SEQUENCE [LARGE SCALE GENOMIC DNA]</scope>
    <source>
        <strain evidence="4">FD-172 SS1</strain>
    </source>
</reference>
<feature type="domain" description="BTB" evidence="2">
    <location>
        <begin position="42"/>
        <end position="113"/>
    </location>
</feature>
<evidence type="ECO:0000313" key="4">
    <source>
        <dbReference type="Proteomes" id="UP000027195"/>
    </source>
</evidence>
<dbReference type="InterPro" id="IPR000210">
    <property type="entry name" value="BTB/POZ_dom"/>
</dbReference>
<dbReference type="Gene3D" id="3.30.710.10">
    <property type="entry name" value="Potassium Channel Kv1.1, Chain A"/>
    <property type="match status" value="1"/>
</dbReference>
<dbReference type="OrthoDB" id="3157337at2759"/>
<feature type="compositionally biased region" description="Polar residues" evidence="1">
    <location>
        <begin position="1"/>
        <end position="10"/>
    </location>
</feature>
<protein>
    <recommendedName>
        <fullName evidence="2">BTB domain-containing protein</fullName>
    </recommendedName>
</protein>
<dbReference type="EMBL" id="KL198022">
    <property type="protein sequence ID" value="KDQ17869.1"/>
    <property type="molecule type" value="Genomic_DNA"/>
</dbReference>
<accession>A0A067MQN7</accession>
<organism evidence="3 4">
    <name type="scientific">Botryobasidium botryosum (strain FD-172 SS1)</name>
    <dbReference type="NCBI Taxonomy" id="930990"/>
    <lineage>
        <taxon>Eukaryota</taxon>
        <taxon>Fungi</taxon>
        <taxon>Dikarya</taxon>
        <taxon>Basidiomycota</taxon>
        <taxon>Agaricomycotina</taxon>
        <taxon>Agaricomycetes</taxon>
        <taxon>Cantharellales</taxon>
        <taxon>Botryobasidiaceae</taxon>
        <taxon>Botryobasidium</taxon>
    </lineage>
</organism>
<sequence>MSDVSPSQIPSPAATDDTAALSHETEPLDPVIRDHRYYFHDGNIILLVEATLFKVHRSILAQDSSIFESTFTLPPPDLSQTASPSPEGTSDENPFILHGETPERFRLLLSALYGLPREIFHLFGPYGDFRQLVDIASIAHKYSFEDIEAWSASLLTKRLQRSQYPADFDFLPFLDYAIISSKDTLQNETLRILRALILEDKIDFIHIISHAEKRTHKSWRALLGLAFYHYIIKGAARWDLDRYRDRLPRSMGILLNTSFATLVDMRQSTIPWDHVCGDAAECESRWSRTLRDDTSPWYGDVQSYDEGYDDIQRNLPADFAGWVRRTISPGEWDDCQSIAASRHRKLANDLEAGSWEFFEKLQW</sequence>
<dbReference type="STRING" id="930990.A0A067MQN7"/>
<dbReference type="CDD" id="cd18186">
    <property type="entry name" value="BTB_POZ_ZBTB_KLHL-like"/>
    <property type="match status" value="1"/>
</dbReference>